<evidence type="ECO:0000313" key="1">
    <source>
        <dbReference type="EMBL" id="ACS62083.1"/>
    </source>
</evidence>
<name>C6BEC3_RALP1</name>
<organism evidence="1">
    <name type="scientific">Ralstonia pickettii (strain 12D)</name>
    <dbReference type="NCBI Taxonomy" id="428406"/>
    <lineage>
        <taxon>Bacteria</taxon>
        <taxon>Pseudomonadati</taxon>
        <taxon>Pseudomonadota</taxon>
        <taxon>Betaproteobacteria</taxon>
        <taxon>Burkholderiales</taxon>
        <taxon>Burkholderiaceae</taxon>
        <taxon>Ralstonia</taxon>
    </lineage>
</organism>
<proteinExistence type="predicted"/>
<accession>C6BEC3</accession>
<reference evidence="1" key="1">
    <citation type="submission" date="2009-06" db="EMBL/GenBank/DDBJ databases">
        <title>Complete sequence chromosome 1 of Ralstonia pickettii 12D.</title>
        <authorList>
            <consortium name="US DOE Joint Genome Institute"/>
            <person name="Lucas S."/>
            <person name="Copeland A."/>
            <person name="Lapidus A."/>
            <person name="Glavina del Rio T."/>
            <person name="Dalin E."/>
            <person name="Tice H."/>
            <person name="Bruce D."/>
            <person name="Goodwin L."/>
            <person name="Pitluck S."/>
            <person name="Sims D."/>
            <person name="Meincke L."/>
            <person name="Brettin T."/>
            <person name="Detter J.C."/>
            <person name="Han C."/>
            <person name="Larimer F."/>
            <person name="Land M."/>
            <person name="Hauser L."/>
            <person name="Kyrpides N."/>
            <person name="Ovchinnikova G."/>
            <person name="Marsh T."/>
            <person name="Richardson P."/>
        </authorList>
    </citation>
    <scope>NUCLEOTIDE SEQUENCE [LARGE SCALE GENOMIC DNA]</scope>
    <source>
        <strain evidence="1">12D</strain>
    </source>
</reference>
<protein>
    <submittedName>
        <fullName evidence="1">Mobilisation protein</fullName>
    </submittedName>
</protein>
<gene>
    <name evidence="1" type="ordered locus">Rpic12D_0782</name>
</gene>
<dbReference type="STRING" id="428406.Rpic12D_0782"/>
<dbReference type="AlphaFoldDB" id="C6BEC3"/>
<sequence>MAKEKLEREVHIRLTQSDFALVQSKATDLGFSKQSDYLRALLKQEDKYSSLYRYLIYEFKKQGNNLNQVAHKVNSVNPFLISTEIVNSLTEIERTYKAILDEIRSLK</sequence>
<dbReference type="HOGENOM" id="CLU_2207902_0_0_4"/>
<dbReference type="EMBL" id="CP001644">
    <property type="protein sequence ID" value="ACS62083.1"/>
    <property type="molecule type" value="Genomic_DNA"/>
</dbReference>
<dbReference type="KEGG" id="rpf:Rpic12D_0782"/>
<dbReference type="InterPro" id="IPR053842">
    <property type="entry name" value="NikA-like"/>
</dbReference>
<dbReference type="Pfam" id="PF21983">
    <property type="entry name" value="NikA-like"/>
    <property type="match status" value="1"/>
</dbReference>